<reference evidence="1 2" key="1">
    <citation type="submission" date="2024-09" db="EMBL/GenBank/DDBJ databases">
        <title>Rethinking Asexuality: The Enigmatic Case of Functional Sexual Genes in Lepraria (Stereocaulaceae).</title>
        <authorList>
            <person name="Doellman M."/>
            <person name="Sun Y."/>
            <person name="Barcenas-Pena A."/>
            <person name="Lumbsch H.T."/>
            <person name="Grewe F."/>
        </authorList>
    </citation>
    <scope>NUCLEOTIDE SEQUENCE [LARGE SCALE GENOMIC DNA]</scope>
    <source>
        <strain evidence="1 2">Mercado 3170</strain>
    </source>
</reference>
<name>A0ABR4A4F6_9LECA</name>
<gene>
    <name evidence="1" type="ORF">N7G274_006694</name>
</gene>
<sequence length="225" mass="25323">MSTITLPVRSIQPRACYASLSRELKDEIWSYLLVTQFCASYTKTGGVEVFDNNIEHSLNLFCHPDKYIAQEARTAFYLNNTIRLSISALPGFLSSSGHITRTYTSNFDAALWVKRLIIHIELCNPHGETDASSSAFYAQQLQKLLNCPELRVLVLDVEKEDGPFPLSNCKEILVALKKKLGKGLRIYYDMGWSYGNPPVSSDWREDISGAYERDVSDPAKVESGE</sequence>
<dbReference type="EMBL" id="JBEFKJ010000020">
    <property type="protein sequence ID" value="KAL2040715.1"/>
    <property type="molecule type" value="Genomic_DNA"/>
</dbReference>
<organism evidence="1 2">
    <name type="scientific">Stereocaulon virgatum</name>
    <dbReference type="NCBI Taxonomy" id="373712"/>
    <lineage>
        <taxon>Eukaryota</taxon>
        <taxon>Fungi</taxon>
        <taxon>Dikarya</taxon>
        <taxon>Ascomycota</taxon>
        <taxon>Pezizomycotina</taxon>
        <taxon>Lecanoromycetes</taxon>
        <taxon>OSLEUM clade</taxon>
        <taxon>Lecanoromycetidae</taxon>
        <taxon>Lecanorales</taxon>
        <taxon>Lecanorineae</taxon>
        <taxon>Stereocaulaceae</taxon>
        <taxon>Stereocaulon</taxon>
    </lineage>
</organism>
<keyword evidence="2" id="KW-1185">Reference proteome</keyword>
<evidence type="ECO:0000313" key="1">
    <source>
        <dbReference type="EMBL" id="KAL2040715.1"/>
    </source>
</evidence>
<protein>
    <submittedName>
        <fullName evidence="1">Uncharacterized protein</fullName>
    </submittedName>
</protein>
<comment type="caution">
    <text evidence="1">The sequence shown here is derived from an EMBL/GenBank/DDBJ whole genome shotgun (WGS) entry which is preliminary data.</text>
</comment>
<accession>A0ABR4A4F6</accession>
<proteinExistence type="predicted"/>
<dbReference type="Proteomes" id="UP001590950">
    <property type="component" value="Unassembled WGS sequence"/>
</dbReference>
<evidence type="ECO:0000313" key="2">
    <source>
        <dbReference type="Proteomes" id="UP001590950"/>
    </source>
</evidence>